<dbReference type="Gene3D" id="3.90.79.10">
    <property type="entry name" value="Nucleoside Triphosphate Pyrophosphohydrolase"/>
    <property type="match status" value="1"/>
</dbReference>
<keyword evidence="4" id="KW-0460">Magnesium</keyword>
<keyword evidence="7" id="KW-1185">Reference proteome</keyword>
<dbReference type="Pfam" id="PF00293">
    <property type="entry name" value="NUDIX"/>
    <property type="match status" value="1"/>
</dbReference>
<dbReference type="STRING" id="1217970.SAMN05444002_0701"/>
<organism evidence="6 7">
    <name type="scientific">Vannielia litorea</name>
    <dbReference type="NCBI Taxonomy" id="1217970"/>
    <lineage>
        <taxon>Bacteria</taxon>
        <taxon>Pseudomonadati</taxon>
        <taxon>Pseudomonadota</taxon>
        <taxon>Alphaproteobacteria</taxon>
        <taxon>Rhodobacterales</taxon>
        <taxon>Paracoccaceae</taxon>
        <taxon>Vannielia</taxon>
    </lineage>
</organism>
<dbReference type="PANTHER" id="PTHR12629">
    <property type="entry name" value="DIPHOSPHOINOSITOL POLYPHOSPHATE PHOSPHOHYDROLASE"/>
    <property type="match status" value="1"/>
</dbReference>
<name>A0A1N6EF94_9RHOB</name>
<evidence type="ECO:0000313" key="6">
    <source>
        <dbReference type="EMBL" id="SIN81680.1"/>
    </source>
</evidence>
<evidence type="ECO:0000259" key="5">
    <source>
        <dbReference type="PROSITE" id="PS51462"/>
    </source>
</evidence>
<dbReference type="GO" id="GO:0046872">
    <property type="term" value="F:metal ion binding"/>
    <property type="evidence" value="ECO:0007669"/>
    <property type="project" value="UniProtKB-KW"/>
</dbReference>
<reference evidence="7" key="1">
    <citation type="submission" date="2016-11" db="EMBL/GenBank/DDBJ databases">
        <authorList>
            <person name="Varghese N."/>
            <person name="Submissions S."/>
        </authorList>
    </citation>
    <scope>NUCLEOTIDE SEQUENCE [LARGE SCALE GENOMIC DNA]</scope>
    <source>
        <strain evidence="7">DSM 29440</strain>
    </source>
</reference>
<dbReference type="SUPFAM" id="SSF55811">
    <property type="entry name" value="Nudix"/>
    <property type="match status" value="1"/>
</dbReference>
<dbReference type="Proteomes" id="UP000184932">
    <property type="component" value="Unassembled WGS sequence"/>
</dbReference>
<dbReference type="PANTHER" id="PTHR12629:SF0">
    <property type="entry name" value="DIPHOSPHOINOSITOL-POLYPHOSPHATE DIPHOSPHATASE"/>
    <property type="match status" value="1"/>
</dbReference>
<evidence type="ECO:0000256" key="4">
    <source>
        <dbReference type="ARBA" id="ARBA00022842"/>
    </source>
</evidence>
<dbReference type="RefSeq" id="WP_245794359.1">
    <property type="nucleotide sequence ID" value="NZ_FSRL01000001.1"/>
</dbReference>
<protein>
    <submittedName>
        <fullName evidence="6">8-oxo-dGTP pyrophosphatase MutT, NUDIX family</fullName>
    </submittedName>
</protein>
<feature type="domain" description="Nudix hydrolase" evidence="5">
    <location>
        <begin position="8"/>
        <end position="145"/>
    </location>
</feature>
<dbReference type="GO" id="GO:0005737">
    <property type="term" value="C:cytoplasm"/>
    <property type="evidence" value="ECO:0007669"/>
    <property type="project" value="TreeGrafter"/>
</dbReference>
<dbReference type="CDD" id="cd04666">
    <property type="entry name" value="NUDIX_DIPP2_like_Nudt4"/>
    <property type="match status" value="1"/>
</dbReference>
<keyword evidence="2" id="KW-0479">Metal-binding</keyword>
<evidence type="ECO:0000313" key="7">
    <source>
        <dbReference type="Proteomes" id="UP000184932"/>
    </source>
</evidence>
<dbReference type="InterPro" id="IPR047198">
    <property type="entry name" value="DDP-like_NUDIX"/>
</dbReference>
<evidence type="ECO:0000256" key="1">
    <source>
        <dbReference type="ARBA" id="ARBA00001946"/>
    </source>
</evidence>
<dbReference type="GO" id="GO:0016462">
    <property type="term" value="F:pyrophosphatase activity"/>
    <property type="evidence" value="ECO:0007669"/>
    <property type="project" value="InterPro"/>
</dbReference>
<accession>A0A1N6EF94</accession>
<evidence type="ECO:0000256" key="3">
    <source>
        <dbReference type="ARBA" id="ARBA00022801"/>
    </source>
</evidence>
<comment type="cofactor">
    <cofactor evidence="1">
        <name>Mg(2+)</name>
        <dbReference type="ChEBI" id="CHEBI:18420"/>
    </cofactor>
</comment>
<dbReference type="AlphaFoldDB" id="A0A1N6EF94"/>
<dbReference type="PROSITE" id="PS51462">
    <property type="entry name" value="NUDIX"/>
    <property type="match status" value="1"/>
</dbReference>
<proteinExistence type="predicted"/>
<dbReference type="InterPro" id="IPR000086">
    <property type="entry name" value="NUDIX_hydrolase_dom"/>
</dbReference>
<keyword evidence="3" id="KW-0378">Hydrolase</keyword>
<gene>
    <name evidence="6" type="ORF">SAMN05444002_0701</name>
</gene>
<dbReference type="InterPro" id="IPR015797">
    <property type="entry name" value="NUDIX_hydrolase-like_dom_sf"/>
</dbReference>
<sequence>MIGRNKRGLRTQFGALCYRVVEGETQVLLITSRTRKRWIIPKGWPMDGRSGAQAAAREAWEEAGATGNPVPRCLGVYHYIKVSGPRRGLPCLVAVFPLDVTELHKNYPERKQRKRKWFSLAKAAEKVAEPELRAILAAFTPEFLPGVSAASN</sequence>
<dbReference type="EMBL" id="FSRL01000001">
    <property type="protein sequence ID" value="SIN81680.1"/>
    <property type="molecule type" value="Genomic_DNA"/>
</dbReference>
<evidence type="ECO:0000256" key="2">
    <source>
        <dbReference type="ARBA" id="ARBA00022723"/>
    </source>
</evidence>